<reference evidence="8" key="1">
    <citation type="submission" date="2019-05" db="EMBL/GenBank/DDBJ databases">
        <authorList>
            <consortium name="Pathogen Informatics"/>
        </authorList>
    </citation>
    <scope>NUCLEOTIDE SEQUENCE [LARGE SCALE GENOMIC DNA]</scope>
    <source>
        <strain evidence="8">NCTC12965</strain>
    </source>
</reference>
<dbReference type="GO" id="GO:0005391">
    <property type="term" value="F:P-type sodium:potassium-exchanging transporter activity"/>
    <property type="evidence" value="ECO:0007669"/>
    <property type="project" value="TreeGrafter"/>
</dbReference>
<keyword evidence="5" id="KW-0460">Magnesium</keyword>
<dbReference type="EMBL" id="CABEEZ010000064">
    <property type="protein sequence ID" value="VTR29253.1"/>
    <property type="molecule type" value="Genomic_DNA"/>
</dbReference>
<dbReference type="Pfam" id="PF00122">
    <property type="entry name" value="E1-E2_ATPase"/>
    <property type="match status" value="1"/>
</dbReference>
<dbReference type="AlphaFoldDB" id="A0A4U9U9N8"/>
<dbReference type="InterPro" id="IPR006415">
    <property type="entry name" value="P-type_ATPase_IIIB"/>
</dbReference>
<dbReference type="Gene3D" id="2.70.150.10">
    <property type="entry name" value="Calcium-transporting ATPase, cytoplasmic transduction domain A"/>
    <property type="match status" value="1"/>
</dbReference>
<dbReference type="GO" id="GO:1902600">
    <property type="term" value="P:proton transmembrane transport"/>
    <property type="evidence" value="ECO:0007669"/>
    <property type="project" value="TreeGrafter"/>
</dbReference>
<keyword evidence="8" id="KW-0378">Hydrolase</keyword>
<keyword evidence="4" id="KW-0597">Phosphoprotein</keyword>
<evidence type="ECO:0000256" key="5">
    <source>
        <dbReference type="ARBA" id="ARBA00022842"/>
    </source>
</evidence>
<dbReference type="SUPFAM" id="SSF81653">
    <property type="entry name" value="Calcium ATPase, transduction domain A"/>
    <property type="match status" value="1"/>
</dbReference>
<comment type="similarity">
    <text evidence="2">Belongs to the cation transport ATPase (P-type) (TC 3.A.3) family. Type IIA subfamily.</text>
</comment>
<comment type="subcellular location">
    <subcellularLocation>
        <location evidence="1">Cell membrane</location>
        <topology evidence="1">Multi-pass membrane protein</topology>
    </subcellularLocation>
</comment>
<keyword evidence="3" id="KW-1003">Cell membrane</keyword>
<evidence type="ECO:0000256" key="2">
    <source>
        <dbReference type="ARBA" id="ARBA00005675"/>
    </source>
</evidence>
<dbReference type="PANTHER" id="PTHR43294">
    <property type="entry name" value="SODIUM/POTASSIUM-TRANSPORTING ATPASE SUBUNIT ALPHA"/>
    <property type="match status" value="1"/>
</dbReference>
<dbReference type="GO" id="GO:0015444">
    <property type="term" value="F:P-type magnesium transporter activity"/>
    <property type="evidence" value="ECO:0007669"/>
    <property type="project" value="InterPro"/>
</dbReference>
<protein>
    <submittedName>
        <fullName evidence="8">Magnesium-transporting ATPase, P-type 1</fullName>
        <ecNumber evidence="8">3.6.3.2</ecNumber>
    </submittedName>
</protein>
<dbReference type="PRINTS" id="PR01836">
    <property type="entry name" value="MGATPASE"/>
</dbReference>
<organism evidence="8">
    <name type="scientific">Serratia fonticola</name>
    <dbReference type="NCBI Taxonomy" id="47917"/>
    <lineage>
        <taxon>Bacteria</taxon>
        <taxon>Pseudomonadati</taxon>
        <taxon>Pseudomonadota</taxon>
        <taxon>Gammaproteobacteria</taxon>
        <taxon>Enterobacterales</taxon>
        <taxon>Yersiniaceae</taxon>
        <taxon>Serratia</taxon>
    </lineage>
</organism>
<sequence length="145" mass="15541">MVPADLRLLSSRDLFISQAILTGEAIPIEKYDALADVSQKSSEIDASSESELLELANICLMGTNVASGTATAVVVATGGRTYFGSLAKSIVGTRSQTAFDRGVNSVSWLLIRFMLVMVPIVLLINGFTKGDWTEAACLPWRSPWG</sequence>
<keyword evidence="6" id="KW-0812">Transmembrane</keyword>
<dbReference type="PANTHER" id="PTHR43294:SF21">
    <property type="entry name" value="CATION TRANSPORTING ATPASE"/>
    <property type="match status" value="1"/>
</dbReference>
<gene>
    <name evidence="8" type="primary">mgtB_3</name>
    <name evidence="8" type="ORF">NCTC12965_02843</name>
</gene>
<evidence type="ECO:0000256" key="4">
    <source>
        <dbReference type="ARBA" id="ARBA00022553"/>
    </source>
</evidence>
<dbReference type="SUPFAM" id="SSF81665">
    <property type="entry name" value="Calcium ATPase, transmembrane domain M"/>
    <property type="match status" value="1"/>
</dbReference>
<evidence type="ECO:0000256" key="1">
    <source>
        <dbReference type="ARBA" id="ARBA00004651"/>
    </source>
</evidence>
<dbReference type="InterPro" id="IPR023298">
    <property type="entry name" value="ATPase_P-typ_TM_dom_sf"/>
</dbReference>
<dbReference type="EC" id="3.6.3.2" evidence="8"/>
<dbReference type="InterPro" id="IPR008250">
    <property type="entry name" value="ATPase_P-typ_transduc_dom_A_sf"/>
</dbReference>
<dbReference type="GO" id="GO:1990573">
    <property type="term" value="P:potassium ion import across plasma membrane"/>
    <property type="evidence" value="ECO:0007669"/>
    <property type="project" value="TreeGrafter"/>
</dbReference>
<dbReference type="InterPro" id="IPR050510">
    <property type="entry name" value="Cation_transp_ATPase_P-type"/>
</dbReference>
<dbReference type="InterPro" id="IPR059000">
    <property type="entry name" value="ATPase_P-type_domA"/>
</dbReference>
<evidence type="ECO:0000256" key="3">
    <source>
        <dbReference type="ARBA" id="ARBA00022475"/>
    </source>
</evidence>
<dbReference type="GO" id="GO:0016787">
    <property type="term" value="F:hydrolase activity"/>
    <property type="evidence" value="ECO:0007669"/>
    <property type="project" value="UniProtKB-KW"/>
</dbReference>
<proteinExistence type="inferred from homology"/>
<dbReference type="GO" id="GO:0030007">
    <property type="term" value="P:intracellular potassium ion homeostasis"/>
    <property type="evidence" value="ECO:0007669"/>
    <property type="project" value="TreeGrafter"/>
</dbReference>
<dbReference type="GO" id="GO:0005886">
    <property type="term" value="C:plasma membrane"/>
    <property type="evidence" value="ECO:0007669"/>
    <property type="project" value="UniProtKB-SubCell"/>
</dbReference>
<dbReference type="GO" id="GO:0006883">
    <property type="term" value="P:intracellular sodium ion homeostasis"/>
    <property type="evidence" value="ECO:0007669"/>
    <property type="project" value="TreeGrafter"/>
</dbReference>
<keyword evidence="6" id="KW-1133">Transmembrane helix</keyword>
<name>A0A4U9U9N8_SERFO</name>
<keyword evidence="6" id="KW-0472">Membrane</keyword>
<feature type="domain" description="P-type ATPase A" evidence="7">
    <location>
        <begin position="2"/>
        <end position="89"/>
    </location>
</feature>
<accession>A0A4U9U9N8</accession>
<evidence type="ECO:0000256" key="6">
    <source>
        <dbReference type="SAM" id="Phobius"/>
    </source>
</evidence>
<dbReference type="GO" id="GO:0036376">
    <property type="term" value="P:sodium ion export across plasma membrane"/>
    <property type="evidence" value="ECO:0007669"/>
    <property type="project" value="TreeGrafter"/>
</dbReference>
<feature type="transmembrane region" description="Helical" evidence="6">
    <location>
        <begin position="106"/>
        <end position="124"/>
    </location>
</feature>
<evidence type="ECO:0000259" key="7">
    <source>
        <dbReference type="Pfam" id="PF00122"/>
    </source>
</evidence>
<evidence type="ECO:0000313" key="8">
    <source>
        <dbReference type="EMBL" id="VTR29253.1"/>
    </source>
</evidence>